<keyword evidence="3" id="KW-1185">Reference proteome</keyword>
<evidence type="ECO:0000256" key="1">
    <source>
        <dbReference type="SAM" id="MobiDB-lite"/>
    </source>
</evidence>
<organism evidence="2 3">
    <name type="scientific">Calidris pygmaea</name>
    <name type="common">Spoon-billed sandpiper</name>
    <dbReference type="NCBI Taxonomy" id="425635"/>
    <lineage>
        <taxon>Eukaryota</taxon>
        <taxon>Metazoa</taxon>
        <taxon>Chordata</taxon>
        <taxon>Craniata</taxon>
        <taxon>Vertebrata</taxon>
        <taxon>Euteleostomi</taxon>
        <taxon>Archelosauria</taxon>
        <taxon>Archosauria</taxon>
        <taxon>Dinosauria</taxon>
        <taxon>Saurischia</taxon>
        <taxon>Theropoda</taxon>
        <taxon>Coelurosauria</taxon>
        <taxon>Aves</taxon>
        <taxon>Neognathae</taxon>
        <taxon>Neoaves</taxon>
        <taxon>Charadriiformes</taxon>
        <taxon>Scolopacidae</taxon>
        <taxon>Calidris</taxon>
    </lineage>
</organism>
<dbReference type="AlphaFoldDB" id="A0A8C3PHB3"/>
<reference evidence="2" key="2">
    <citation type="submission" date="2025-09" db="UniProtKB">
        <authorList>
            <consortium name="Ensembl"/>
        </authorList>
    </citation>
    <scope>IDENTIFICATION</scope>
</reference>
<evidence type="ECO:0000313" key="2">
    <source>
        <dbReference type="Ensembl" id="ENSCPGP00000001488.1"/>
    </source>
</evidence>
<reference evidence="2" key="1">
    <citation type="submission" date="2025-08" db="UniProtKB">
        <authorList>
            <consortium name="Ensembl"/>
        </authorList>
    </citation>
    <scope>IDENTIFICATION</scope>
</reference>
<feature type="compositionally biased region" description="Basic residues" evidence="1">
    <location>
        <begin position="151"/>
        <end position="161"/>
    </location>
</feature>
<feature type="compositionally biased region" description="Pro residues" evidence="1">
    <location>
        <begin position="164"/>
        <end position="175"/>
    </location>
</feature>
<name>A0A8C3PHB3_9CHAR</name>
<dbReference type="Ensembl" id="ENSCPGT00000001639.1">
    <property type="protein sequence ID" value="ENSCPGP00000001488.1"/>
    <property type="gene ID" value="ENSCPGG00000001137.1"/>
</dbReference>
<accession>A0A8C3PHB3</accession>
<feature type="region of interest" description="Disordered" evidence="1">
    <location>
        <begin position="39"/>
        <end position="67"/>
    </location>
</feature>
<evidence type="ECO:0000313" key="3">
    <source>
        <dbReference type="Proteomes" id="UP000694419"/>
    </source>
</evidence>
<feature type="region of interest" description="Disordered" evidence="1">
    <location>
        <begin position="142"/>
        <end position="175"/>
    </location>
</feature>
<proteinExistence type="predicted"/>
<dbReference type="Proteomes" id="UP000694419">
    <property type="component" value="Unplaced"/>
</dbReference>
<protein>
    <submittedName>
        <fullName evidence="2">Uncharacterized protein</fullName>
    </submittedName>
</protein>
<sequence>QPGPLISSPPPFCPCSPWRPARPASPWRCGWPRCWGPPPAGSPARSAGTRGPASRRSRLPPEGRGRGVGGRGCGCPWRCCCPPLPPPPGQTLSGESVIVIFSRASSLPSPPVAAIPASAAEAAAALLASSSCRCLCSSMETRRPARGPRWGPRRTRSRWRRGPTWPPLPRPGSGS</sequence>